<reference evidence="1" key="1">
    <citation type="journal article" date="2021" name="Proc. Natl. Acad. Sci. U.S.A.">
        <title>A Catalog of Tens of Thousands of Viruses from Human Metagenomes Reveals Hidden Associations with Chronic Diseases.</title>
        <authorList>
            <person name="Tisza M.J."/>
            <person name="Buck C.B."/>
        </authorList>
    </citation>
    <scope>NUCLEOTIDE SEQUENCE</scope>
    <source>
        <strain evidence="1">CtQcs9</strain>
    </source>
</reference>
<evidence type="ECO:0000313" key="1">
    <source>
        <dbReference type="EMBL" id="DAE28197.1"/>
    </source>
</evidence>
<organism evidence="1">
    <name type="scientific">virus sp. ctQcs9</name>
    <dbReference type="NCBI Taxonomy" id="2825816"/>
    <lineage>
        <taxon>Viruses</taxon>
    </lineage>
</organism>
<proteinExistence type="predicted"/>
<sequence length="140" mass="15344">MPSAKSIHAYDPYSEAQNPGLLKFNKAKEQVSLGTATPLETRLAESSPTGITIETFKGTPMVHDNESRSFTFFPPCNYLNREGFGNSRKSWDQRSWRLGFTPGDIGFPLPKSLVEASRGAIQKAPSGSFIGADSEYLTIP</sequence>
<name>A0A8S5RAW3_9VIRU</name>
<accession>A0A8S5RAW3</accession>
<dbReference type="EMBL" id="BK059082">
    <property type="protein sequence ID" value="DAE28197.1"/>
    <property type="molecule type" value="Genomic_DNA"/>
</dbReference>
<protein>
    <submittedName>
        <fullName evidence="1">Uncharacterized protein</fullName>
    </submittedName>
</protein>